<feature type="domain" description="Bifunctional inhibitor/plant lipid transfer protein/seed storage helical" evidence="6">
    <location>
        <begin position="34"/>
        <end position="118"/>
    </location>
</feature>
<proteinExistence type="inferred from homology"/>
<dbReference type="PANTHER" id="PTHR33076">
    <property type="entry name" value="NON-SPECIFIC LIPID-TRANSFER PROTEIN 2-RELATED"/>
    <property type="match status" value="1"/>
</dbReference>
<dbReference type="InterPro" id="IPR036312">
    <property type="entry name" value="Bifun_inhib/LTP/seed_sf"/>
</dbReference>
<dbReference type="AlphaFoldDB" id="A0A068UW07"/>
<dbReference type="OrthoDB" id="1890443at2759"/>
<dbReference type="InterPro" id="IPR000528">
    <property type="entry name" value="Plant_nsLTP"/>
</dbReference>
<dbReference type="Proteomes" id="UP000295252">
    <property type="component" value="Chromosome VI"/>
</dbReference>
<evidence type="ECO:0000256" key="2">
    <source>
        <dbReference type="ARBA" id="ARBA00022448"/>
    </source>
</evidence>
<dbReference type="InParanoid" id="A0A068UW07"/>
<dbReference type="PRINTS" id="PR00382">
    <property type="entry name" value="LIPIDTRNSFER"/>
</dbReference>
<sequence length="122" mass="12772">MANSSGLLKLGTLVIFVSMLIMSFSHGGQAQISCDTVDNDLLPCLSFVLNGGKVAPACCSGIKTLLSLAKTQTDRQSVCSCLKSVAQSATNGQLKNAAQIPHLCGVNVPFQISRNIDCSKVK</sequence>
<feature type="signal peptide" evidence="5">
    <location>
        <begin position="1"/>
        <end position="30"/>
    </location>
</feature>
<comment type="similarity">
    <text evidence="1 4">Belongs to the plant LTP family.</text>
</comment>
<dbReference type="Gene3D" id="1.10.110.10">
    <property type="entry name" value="Plant lipid-transfer and hydrophobic proteins"/>
    <property type="match status" value="1"/>
</dbReference>
<dbReference type="CDD" id="cd01960">
    <property type="entry name" value="nsLTP1"/>
    <property type="match status" value="1"/>
</dbReference>
<dbReference type="Gramene" id="CDP12680">
    <property type="protein sequence ID" value="CDP12680"/>
    <property type="gene ID" value="GSCOC_T00037268001"/>
</dbReference>
<evidence type="ECO:0000313" key="8">
    <source>
        <dbReference type="Proteomes" id="UP000295252"/>
    </source>
</evidence>
<dbReference type="EMBL" id="HG739154">
    <property type="protein sequence ID" value="CDP12680.1"/>
    <property type="molecule type" value="Genomic_DNA"/>
</dbReference>
<keyword evidence="8" id="KW-1185">Reference proteome</keyword>
<accession>A0A068UW07</accession>
<evidence type="ECO:0000313" key="7">
    <source>
        <dbReference type="EMBL" id="CDP12680.1"/>
    </source>
</evidence>
<feature type="chain" id="PRO_5001655157" description="Non-specific lipid-transfer protein" evidence="5">
    <location>
        <begin position="31"/>
        <end position="122"/>
    </location>
</feature>
<dbReference type="PhylomeDB" id="A0A068UW07"/>
<evidence type="ECO:0000259" key="6">
    <source>
        <dbReference type="SMART" id="SM00499"/>
    </source>
</evidence>
<dbReference type="PROSITE" id="PS00597">
    <property type="entry name" value="PLANT_LTP"/>
    <property type="match status" value="1"/>
</dbReference>
<evidence type="ECO:0000256" key="3">
    <source>
        <dbReference type="ARBA" id="ARBA00023121"/>
    </source>
</evidence>
<keyword evidence="5" id="KW-0732">Signal</keyword>
<dbReference type="GO" id="GO:0006869">
    <property type="term" value="P:lipid transport"/>
    <property type="evidence" value="ECO:0007669"/>
    <property type="project" value="InterPro"/>
</dbReference>
<evidence type="ECO:0000256" key="4">
    <source>
        <dbReference type="RuleBase" id="RU000628"/>
    </source>
</evidence>
<dbReference type="InterPro" id="IPR016140">
    <property type="entry name" value="Bifunc_inhib/LTP/seed_store"/>
</dbReference>
<dbReference type="Pfam" id="PF00234">
    <property type="entry name" value="Tryp_alpha_amyl"/>
    <property type="match status" value="1"/>
</dbReference>
<evidence type="ECO:0000256" key="5">
    <source>
        <dbReference type="SAM" id="SignalP"/>
    </source>
</evidence>
<keyword evidence="2 4" id="KW-0813">Transport</keyword>
<dbReference type="SUPFAM" id="SSF47699">
    <property type="entry name" value="Bifunctional inhibitor/lipid-transfer protein/seed storage 2S albumin"/>
    <property type="match status" value="1"/>
</dbReference>
<evidence type="ECO:0000256" key="1">
    <source>
        <dbReference type="ARBA" id="ARBA00009748"/>
    </source>
</evidence>
<comment type="function">
    <text evidence="4">Plant non-specific lipid-transfer proteins transfer phospholipids as well as galactolipids across membranes. May play a role in wax or cutin deposition in the cell walls of expanding epidermal cells and certain secretory tissues.</text>
</comment>
<name>A0A068UW07_COFCA</name>
<gene>
    <name evidence="7" type="ORF">GSCOC_T00037268001</name>
</gene>
<dbReference type="SMART" id="SM00499">
    <property type="entry name" value="AAI"/>
    <property type="match status" value="1"/>
</dbReference>
<dbReference type="GO" id="GO:0008289">
    <property type="term" value="F:lipid binding"/>
    <property type="evidence" value="ECO:0007669"/>
    <property type="project" value="UniProtKB-KW"/>
</dbReference>
<organism evidence="7 8">
    <name type="scientific">Coffea canephora</name>
    <name type="common">Robusta coffee</name>
    <dbReference type="NCBI Taxonomy" id="49390"/>
    <lineage>
        <taxon>Eukaryota</taxon>
        <taxon>Viridiplantae</taxon>
        <taxon>Streptophyta</taxon>
        <taxon>Embryophyta</taxon>
        <taxon>Tracheophyta</taxon>
        <taxon>Spermatophyta</taxon>
        <taxon>Magnoliopsida</taxon>
        <taxon>eudicotyledons</taxon>
        <taxon>Gunneridae</taxon>
        <taxon>Pentapetalae</taxon>
        <taxon>asterids</taxon>
        <taxon>lamiids</taxon>
        <taxon>Gentianales</taxon>
        <taxon>Rubiaceae</taxon>
        <taxon>Ixoroideae</taxon>
        <taxon>Gardenieae complex</taxon>
        <taxon>Bertiereae - Coffeeae clade</taxon>
        <taxon>Coffeeae</taxon>
        <taxon>Coffea</taxon>
    </lineage>
</organism>
<reference evidence="8" key="1">
    <citation type="journal article" date="2014" name="Science">
        <title>The coffee genome provides insight into the convergent evolution of caffeine biosynthesis.</title>
        <authorList>
            <person name="Denoeud F."/>
            <person name="Carretero-Paulet L."/>
            <person name="Dereeper A."/>
            <person name="Droc G."/>
            <person name="Guyot R."/>
            <person name="Pietrella M."/>
            <person name="Zheng C."/>
            <person name="Alberti A."/>
            <person name="Anthony F."/>
            <person name="Aprea G."/>
            <person name="Aury J.M."/>
            <person name="Bento P."/>
            <person name="Bernard M."/>
            <person name="Bocs S."/>
            <person name="Campa C."/>
            <person name="Cenci A."/>
            <person name="Combes M.C."/>
            <person name="Crouzillat D."/>
            <person name="Da Silva C."/>
            <person name="Daddiego L."/>
            <person name="De Bellis F."/>
            <person name="Dussert S."/>
            <person name="Garsmeur O."/>
            <person name="Gayraud T."/>
            <person name="Guignon V."/>
            <person name="Jahn K."/>
            <person name="Jamilloux V."/>
            <person name="Joet T."/>
            <person name="Labadie K."/>
            <person name="Lan T."/>
            <person name="Leclercq J."/>
            <person name="Lepelley M."/>
            <person name="Leroy T."/>
            <person name="Li L.T."/>
            <person name="Librado P."/>
            <person name="Lopez L."/>
            <person name="Munoz A."/>
            <person name="Noel B."/>
            <person name="Pallavicini A."/>
            <person name="Perrotta G."/>
            <person name="Poncet V."/>
            <person name="Pot D."/>
            <person name="Priyono X."/>
            <person name="Rigoreau M."/>
            <person name="Rouard M."/>
            <person name="Rozas J."/>
            <person name="Tranchant-Dubreuil C."/>
            <person name="VanBuren R."/>
            <person name="Zhang Q."/>
            <person name="Andrade A.C."/>
            <person name="Argout X."/>
            <person name="Bertrand B."/>
            <person name="de Kochko A."/>
            <person name="Graziosi G."/>
            <person name="Henry R.J."/>
            <person name="Jayarama X."/>
            <person name="Ming R."/>
            <person name="Nagai C."/>
            <person name="Rounsley S."/>
            <person name="Sankoff D."/>
            <person name="Giuliano G."/>
            <person name="Albert V.A."/>
            <person name="Wincker P."/>
            <person name="Lashermes P."/>
        </authorList>
    </citation>
    <scope>NUCLEOTIDE SEQUENCE [LARGE SCALE GENOMIC DNA]</scope>
    <source>
        <strain evidence="8">cv. DH200-94</strain>
    </source>
</reference>
<dbReference type="STRING" id="49390.A0A068UW07"/>
<keyword evidence="3 4" id="KW-0446">Lipid-binding</keyword>
<protein>
    <recommendedName>
        <fullName evidence="4">Non-specific lipid-transfer protein</fullName>
    </recommendedName>
</protein>
<dbReference type="OMA" id="PWNCNSI"/>